<dbReference type="GO" id="GO:0042371">
    <property type="term" value="P:vitamin K biosynthetic process"/>
    <property type="evidence" value="ECO:0007669"/>
    <property type="project" value="TreeGrafter"/>
</dbReference>
<keyword evidence="3" id="KW-0474">Menaquinone biosynthesis</keyword>
<dbReference type="GO" id="GO:0004659">
    <property type="term" value="F:prenyltransferase activity"/>
    <property type="evidence" value="ECO:0007669"/>
    <property type="project" value="InterPro"/>
</dbReference>
<feature type="transmembrane region" description="Helical" evidence="8">
    <location>
        <begin position="12"/>
        <end position="33"/>
    </location>
</feature>
<protein>
    <submittedName>
        <fullName evidence="9">1, 4-dihydroxy-2-naphthoateoctaprenyltransferase</fullName>
    </submittedName>
</protein>
<comment type="pathway">
    <text evidence="2">Quinol/quinone metabolism; menaquinone biosynthesis.</text>
</comment>
<reference evidence="9 10" key="1">
    <citation type="submission" date="2014-07" db="EMBL/GenBank/DDBJ databases">
        <authorList>
            <person name="Wibberg Daniel"/>
        </authorList>
    </citation>
    <scope>NUCLEOTIDE SEQUENCE [LARGE SCALE GENOMIC DNA]</scope>
</reference>
<evidence type="ECO:0000256" key="3">
    <source>
        <dbReference type="ARBA" id="ARBA00022428"/>
    </source>
</evidence>
<organism evidence="9 10">
    <name type="scientific">Caldibacillus thermoamylovorans</name>
    <dbReference type="NCBI Taxonomy" id="35841"/>
    <lineage>
        <taxon>Bacteria</taxon>
        <taxon>Bacillati</taxon>
        <taxon>Bacillota</taxon>
        <taxon>Bacilli</taxon>
        <taxon>Bacillales</taxon>
        <taxon>Bacillaceae</taxon>
        <taxon>Caldibacillus</taxon>
    </lineage>
</organism>
<evidence type="ECO:0000256" key="8">
    <source>
        <dbReference type="SAM" id="Phobius"/>
    </source>
</evidence>
<evidence type="ECO:0000256" key="2">
    <source>
        <dbReference type="ARBA" id="ARBA00004863"/>
    </source>
</evidence>
<feature type="transmembrane region" description="Helical" evidence="8">
    <location>
        <begin position="232"/>
        <end position="254"/>
    </location>
</feature>
<dbReference type="InterPro" id="IPR000537">
    <property type="entry name" value="UbiA_prenyltransferase"/>
</dbReference>
<evidence type="ECO:0000256" key="4">
    <source>
        <dbReference type="ARBA" id="ARBA00022679"/>
    </source>
</evidence>
<dbReference type="UniPathway" id="UPA00079"/>
<keyword evidence="4 9" id="KW-0808">Transferase</keyword>
<accession>A0A090ITV4</accession>
<dbReference type="AlphaFoldDB" id="A0A090ITV4"/>
<keyword evidence="6 8" id="KW-1133">Transmembrane helix</keyword>
<feature type="transmembrane region" description="Helical" evidence="8">
    <location>
        <begin position="83"/>
        <end position="107"/>
    </location>
</feature>
<evidence type="ECO:0000256" key="1">
    <source>
        <dbReference type="ARBA" id="ARBA00004141"/>
    </source>
</evidence>
<dbReference type="GeneID" id="92960832"/>
<feature type="transmembrane region" description="Helical" evidence="8">
    <location>
        <begin position="113"/>
        <end position="132"/>
    </location>
</feature>
<keyword evidence="7 8" id="KW-0472">Membrane</keyword>
<comment type="subcellular location">
    <subcellularLocation>
        <location evidence="1">Membrane</location>
        <topology evidence="1">Multi-pass membrane protein</topology>
    </subcellularLocation>
</comment>
<dbReference type="GO" id="GO:0009234">
    <property type="term" value="P:menaquinone biosynthetic process"/>
    <property type="evidence" value="ECO:0007669"/>
    <property type="project" value="UniProtKB-UniPathway"/>
</dbReference>
<evidence type="ECO:0000313" key="9">
    <source>
        <dbReference type="EMBL" id="CEE01491.1"/>
    </source>
</evidence>
<dbReference type="InterPro" id="IPR026046">
    <property type="entry name" value="UBIAD1"/>
</dbReference>
<dbReference type="Proteomes" id="UP000040576">
    <property type="component" value="Unassembled WGS sequence"/>
</dbReference>
<dbReference type="PANTHER" id="PTHR13929">
    <property type="entry name" value="1,4-DIHYDROXY-2-NAPHTHOATE OCTAPRENYLTRANSFERASE"/>
    <property type="match status" value="1"/>
</dbReference>
<dbReference type="Pfam" id="PF01040">
    <property type="entry name" value="UbiA"/>
    <property type="match status" value="1"/>
</dbReference>
<dbReference type="NCBIfam" id="NF009926">
    <property type="entry name" value="PRK13387.1"/>
    <property type="match status" value="1"/>
</dbReference>
<name>A0A090ITV4_9BACI</name>
<keyword evidence="5 8" id="KW-0812">Transmembrane</keyword>
<feature type="transmembrane region" description="Helical" evidence="8">
    <location>
        <begin position="39"/>
        <end position="62"/>
    </location>
</feature>
<keyword evidence="10" id="KW-1185">Reference proteome</keyword>
<evidence type="ECO:0000313" key="10">
    <source>
        <dbReference type="Proteomes" id="UP000040576"/>
    </source>
</evidence>
<dbReference type="InterPro" id="IPR044878">
    <property type="entry name" value="UbiA_sf"/>
</dbReference>
<dbReference type="Gene3D" id="1.10.357.140">
    <property type="entry name" value="UbiA prenyltransferase"/>
    <property type="match status" value="1"/>
</dbReference>
<evidence type="ECO:0000256" key="6">
    <source>
        <dbReference type="ARBA" id="ARBA00022989"/>
    </source>
</evidence>
<dbReference type="PIRSF" id="PIRSF005355">
    <property type="entry name" value="UBIAD1"/>
    <property type="match status" value="1"/>
</dbReference>
<proteinExistence type="predicted"/>
<dbReference type="GO" id="GO:0016020">
    <property type="term" value="C:membrane"/>
    <property type="evidence" value="ECO:0007669"/>
    <property type="project" value="UniProtKB-SubCell"/>
</dbReference>
<feature type="transmembrane region" description="Helical" evidence="8">
    <location>
        <begin position="144"/>
        <end position="164"/>
    </location>
</feature>
<evidence type="ECO:0000256" key="7">
    <source>
        <dbReference type="ARBA" id="ARBA00023136"/>
    </source>
</evidence>
<evidence type="ECO:0000256" key="5">
    <source>
        <dbReference type="ARBA" id="ARBA00022692"/>
    </source>
</evidence>
<feature type="transmembrane region" description="Helical" evidence="8">
    <location>
        <begin position="184"/>
        <end position="211"/>
    </location>
</feature>
<dbReference type="CDD" id="cd13962">
    <property type="entry name" value="PT_UbiA_UBIAD1"/>
    <property type="match status" value="1"/>
</dbReference>
<dbReference type="EMBL" id="CCRF01000047">
    <property type="protein sequence ID" value="CEE01491.1"/>
    <property type="molecule type" value="Genomic_DNA"/>
</dbReference>
<feature type="transmembrane region" description="Helical" evidence="8">
    <location>
        <begin position="290"/>
        <end position="311"/>
    </location>
</feature>
<gene>
    <name evidence="9" type="ORF">BT1A1_1663</name>
</gene>
<dbReference type="RefSeq" id="WP_034769927.1">
    <property type="nucleotide sequence ID" value="NZ_CCRF01000047.1"/>
</dbReference>
<dbReference type="NCBIfam" id="NF004752">
    <property type="entry name" value="PRK06080.1-4"/>
    <property type="match status" value="1"/>
</dbReference>
<dbReference type="PANTHER" id="PTHR13929:SF0">
    <property type="entry name" value="UBIA PRENYLTRANSFERASE DOMAIN-CONTAINING PROTEIN 1"/>
    <property type="match status" value="1"/>
</dbReference>
<sequence length="312" mass="35365">MSLRAFLKLVEIQTKLASLFPFLVGSLFVFYRYGTFRPINTLIFFFSMFLFDLTTTAINNYMDYRKATNEQYRKQKNIIGQENIPEWLVVTTILCLLTTATCLGIWLVFKTDILVLVIGMVCFAIGILYTFGPIPISRMPLGEIFSGVTMGFGILFLTVYVNAFDQNIANLVWKGRMISFRADLLLILEIVLVSIPCVATIANIMLANNICDLEEDIKNNRFTLPYYIGKKYAIWLFNALYLIAFFAILAAVALHLLPKIMLLALLASIPVYKHVKLFNKKQIKSETFVISVKNLVIINGVISAILCLAVFI</sequence>